<dbReference type="PANTHER" id="PTHR46158:SF10">
    <property type="entry name" value="RING-CH-TYPE DOMAIN-CONTAINING PROTEIN"/>
    <property type="match status" value="1"/>
</dbReference>
<sequence length="261" mass="28463">METEKEKEEEPVSELSREGALSSATVDSSVQRVGASTEITEETTDYQHQRRQPLIVEILPRTLEDARDDFAASHVPPTPSHSPKRVKFSPIPSPGFSKMNKSPDPSTSGKSSMRSFIPKLSFKFRNNPSDIEKAATILALGGSSLAAREKPLTSRTMSFTNIFTPRAKRPSSLPVTPIAHSNPESTHGGNSINPHGFSKGEAQLAIHRSHSVPALNKDGSIRQLDSLGGRFRVVPTAPCAAEQSGTKRPNTPRDDMALWFR</sequence>
<dbReference type="PANTHER" id="PTHR46158">
    <property type="entry name" value="OS02G0165000 PROTEIN"/>
    <property type="match status" value="1"/>
</dbReference>
<dbReference type="EMBL" id="GGEC01043353">
    <property type="protein sequence ID" value="MBX23837.1"/>
    <property type="molecule type" value="Transcribed_RNA"/>
</dbReference>
<evidence type="ECO:0000313" key="2">
    <source>
        <dbReference type="EMBL" id="MBX23837.1"/>
    </source>
</evidence>
<evidence type="ECO:0000256" key="1">
    <source>
        <dbReference type="SAM" id="MobiDB-lite"/>
    </source>
</evidence>
<feature type="compositionally biased region" description="Polar residues" evidence="1">
    <location>
        <begin position="99"/>
        <end position="113"/>
    </location>
</feature>
<feature type="compositionally biased region" description="Polar residues" evidence="1">
    <location>
        <begin position="22"/>
        <end position="31"/>
    </location>
</feature>
<accession>A0A2P2M0T3</accession>
<protein>
    <submittedName>
        <fullName evidence="2">Protein binding protein</fullName>
    </submittedName>
</protein>
<dbReference type="AlphaFoldDB" id="A0A2P2M0T3"/>
<feature type="region of interest" description="Disordered" evidence="1">
    <location>
        <begin position="1"/>
        <end position="52"/>
    </location>
</feature>
<reference evidence="2" key="1">
    <citation type="submission" date="2018-02" db="EMBL/GenBank/DDBJ databases">
        <title>Rhizophora mucronata_Transcriptome.</title>
        <authorList>
            <person name="Meera S.P."/>
            <person name="Sreeshan A."/>
            <person name="Augustine A."/>
        </authorList>
    </citation>
    <scope>NUCLEOTIDE SEQUENCE</scope>
    <source>
        <tissue evidence="2">Leaf</tissue>
    </source>
</reference>
<organism evidence="2">
    <name type="scientific">Rhizophora mucronata</name>
    <name type="common">Asiatic mangrove</name>
    <dbReference type="NCBI Taxonomy" id="61149"/>
    <lineage>
        <taxon>Eukaryota</taxon>
        <taxon>Viridiplantae</taxon>
        <taxon>Streptophyta</taxon>
        <taxon>Embryophyta</taxon>
        <taxon>Tracheophyta</taxon>
        <taxon>Spermatophyta</taxon>
        <taxon>Magnoliopsida</taxon>
        <taxon>eudicotyledons</taxon>
        <taxon>Gunneridae</taxon>
        <taxon>Pentapetalae</taxon>
        <taxon>rosids</taxon>
        <taxon>fabids</taxon>
        <taxon>Malpighiales</taxon>
        <taxon>Rhizophoraceae</taxon>
        <taxon>Rhizophora</taxon>
    </lineage>
</organism>
<name>A0A2P2M0T3_RHIMU</name>
<feature type="region of interest" description="Disordered" evidence="1">
    <location>
        <begin position="67"/>
        <end position="113"/>
    </location>
</feature>
<proteinExistence type="predicted"/>
<feature type="compositionally biased region" description="Basic and acidic residues" evidence="1">
    <location>
        <begin position="1"/>
        <end position="10"/>
    </location>
</feature>